<evidence type="ECO:0000313" key="1">
    <source>
        <dbReference type="EMBL" id="ABD68885.1"/>
    </source>
</evidence>
<gene>
    <name evidence="1" type="ordered locus">Rfer_1148</name>
</gene>
<protein>
    <submittedName>
        <fullName evidence="1">Uncharacterized protein</fullName>
    </submittedName>
</protein>
<dbReference type="Proteomes" id="UP000008332">
    <property type="component" value="Chromosome"/>
</dbReference>
<dbReference type="KEGG" id="rfr:Rfer_1148"/>
<dbReference type="AlphaFoldDB" id="Q21ZB8"/>
<keyword evidence="2" id="KW-1185">Reference proteome</keyword>
<name>Q21ZB8_ALBFT</name>
<proteinExistence type="predicted"/>
<dbReference type="HOGENOM" id="CLU_1325488_0_0_4"/>
<dbReference type="EMBL" id="CP000267">
    <property type="protein sequence ID" value="ABD68885.1"/>
    <property type="molecule type" value="Genomic_DNA"/>
</dbReference>
<sequence>MQILSTIICIQATLDLTFRNRYLTQPAKLFQMNARYVFEIRSVLLGALLLGALQSHAQRPLDGTLLGITESELQAIFAAAHRVRKPALGPHGLRGLWALPSTPVSGLPFETTFYLRDKRVNRIEQRWTSTERLCDDQSSFATLVSDMESKYGAGLASSDNAENETTQRSVVWVAGEFDVLAHLSQSPSQCTMLVIYVAHVVKDASEL</sequence>
<organism evidence="1 2">
    <name type="scientific">Albidiferax ferrireducens (strain ATCC BAA-621 / DSM 15236 / T118)</name>
    <name type="common">Rhodoferax ferrireducens</name>
    <dbReference type="NCBI Taxonomy" id="338969"/>
    <lineage>
        <taxon>Bacteria</taxon>
        <taxon>Pseudomonadati</taxon>
        <taxon>Pseudomonadota</taxon>
        <taxon>Betaproteobacteria</taxon>
        <taxon>Burkholderiales</taxon>
        <taxon>Comamonadaceae</taxon>
        <taxon>Rhodoferax</taxon>
    </lineage>
</organism>
<reference evidence="2" key="1">
    <citation type="submission" date="2006-02" db="EMBL/GenBank/DDBJ databases">
        <title>Complete sequence of chromosome of Rhodoferax ferrireducens DSM 15236.</title>
        <authorList>
            <person name="Copeland A."/>
            <person name="Lucas S."/>
            <person name="Lapidus A."/>
            <person name="Barry K."/>
            <person name="Detter J.C."/>
            <person name="Glavina del Rio T."/>
            <person name="Hammon N."/>
            <person name="Israni S."/>
            <person name="Pitluck S."/>
            <person name="Brettin T."/>
            <person name="Bruce D."/>
            <person name="Han C."/>
            <person name="Tapia R."/>
            <person name="Gilna P."/>
            <person name="Kiss H."/>
            <person name="Schmutz J."/>
            <person name="Larimer F."/>
            <person name="Land M."/>
            <person name="Kyrpides N."/>
            <person name="Ivanova N."/>
            <person name="Richardson P."/>
        </authorList>
    </citation>
    <scope>NUCLEOTIDE SEQUENCE [LARGE SCALE GENOMIC DNA]</scope>
    <source>
        <strain evidence="2">ATCC BAA-621 / DSM 15236 / T118</strain>
    </source>
</reference>
<dbReference type="eggNOG" id="ENOG502ZUKS">
    <property type="taxonomic scope" value="Bacteria"/>
</dbReference>
<accession>Q21ZB8</accession>
<evidence type="ECO:0000313" key="2">
    <source>
        <dbReference type="Proteomes" id="UP000008332"/>
    </source>
</evidence>